<gene>
    <name evidence="10" type="ORF">C1645_873737</name>
</gene>
<dbReference type="GO" id="GO:0005886">
    <property type="term" value="C:plasma membrane"/>
    <property type="evidence" value="ECO:0007669"/>
    <property type="project" value="TreeGrafter"/>
</dbReference>
<dbReference type="Proteomes" id="UP000265703">
    <property type="component" value="Unassembled WGS sequence"/>
</dbReference>
<feature type="transmembrane region" description="Helical" evidence="8">
    <location>
        <begin position="461"/>
        <end position="484"/>
    </location>
</feature>
<comment type="caution">
    <text evidence="10">The sequence shown here is derived from an EMBL/GenBank/DDBJ whole genome shotgun (WGS) entry which is preliminary data.</text>
</comment>
<feature type="transmembrane region" description="Helical" evidence="8">
    <location>
        <begin position="430"/>
        <end position="449"/>
    </location>
</feature>
<dbReference type="InterPro" id="IPR020846">
    <property type="entry name" value="MFS_dom"/>
</dbReference>
<comment type="similarity">
    <text evidence="2">Belongs to the major facilitator superfamily.</text>
</comment>
<reference evidence="10 11" key="1">
    <citation type="submission" date="2018-06" db="EMBL/GenBank/DDBJ databases">
        <title>Comparative genomics reveals the genomic features of Rhizophagus irregularis, R. cerebriforme, R. diaphanum and Gigaspora rosea, and their symbiotic lifestyle signature.</title>
        <authorList>
            <person name="Morin E."/>
            <person name="San Clemente H."/>
            <person name="Chen E.C.H."/>
            <person name="De La Providencia I."/>
            <person name="Hainaut M."/>
            <person name="Kuo A."/>
            <person name="Kohler A."/>
            <person name="Murat C."/>
            <person name="Tang N."/>
            <person name="Roy S."/>
            <person name="Loubradou J."/>
            <person name="Henrissat B."/>
            <person name="Grigoriev I.V."/>
            <person name="Corradi N."/>
            <person name="Roux C."/>
            <person name="Martin F.M."/>
        </authorList>
    </citation>
    <scope>NUCLEOTIDE SEQUENCE [LARGE SCALE GENOMIC DNA]</scope>
    <source>
        <strain evidence="10 11">DAOM 227022</strain>
    </source>
</reference>
<organism evidence="10 11">
    <name type="scientific">Glomus cerebriforme</name>
    <dbReference type="NCBI Taxonomy" id="658196"/>
    <lineage>
        <taxon>Eukaryota</taxon>
        <taxon>Fungi</taxon>
        <taxon>Fungi incertae sedis</taxon>
        <taxon>Mucoromycota</taxon>
        <taxon>Glomeromycotina</taxon>
        <taxon>Glomeromycetes</taxon>
        <taxon>Glomerales</taxon>
        <taxon>Glomeraceae</taxon>
        <taxon>Glomus</taxon>
    </lineage>
</organism>
<comment type="subcellular location">
    <subcellularLocation>
        <location evidence="1">Endomembrane system</location>
        <topology evidence="1">Multi-pass membrane protein</topology>
    </subcellularLocation>
</comment>
<sequence>MSSEKTATPDTISSDSNTTTNTNTNNDSNNAKVEKKTDDLEAQTTISNDYDNAGPGNGQPVVQLGKIELLLVMLGLAFGVFLAALDQTIVATALPAIASDFKALDKIAWVATAYLLTTTAFQPTYGKFSDIFGRKATFLFAITMFELGSLLCGLAPNMTTMIVFRAIAGIGGGGIISLVMIIISDIVSLQDRGKYQGMIGGVYGISSVVGPLLGGAFTDHVTWRWAFYINLPLGAITIGAVIFLLHIPRPKGSLLQKLKRIDYAGTIAVVGSTVVLLIPLNWGGNEYEWSSPIIIVLLIVGCIGYILFAVIETKFAIEPVAPPHLFKRLHVVGCFSTNFFQGMAFFSLVYYVPLYFQVVRGDSATASGLELIPYILGVVIASIFTGQAVSRTDKLSYRTICAMGAALIAIGVGLITLWDANTGRGPQIGYMIIAGLGVGAIMQTTLLCGQGIVEYKDVAAVTALLMFFRLIGAVFGVAIVGTIFSNVLSTNLEKIAISPEIIEAVKQSATIVNQISDVTTRNAIIDAYVNALRAAFTADIPISILCFICSIFMGNHKPNLSRSETIVAFE</sequence>
<dbReference type="EMBL" id="QKYT01000093">
    <property type="protein sequence ID" value="RIA93943.1"/>
    <property type="molecule type" value="Genomic_DNA"/>
</dbReference>
<feature type="transmembrane region" description="Helical" evidence="8">
    <location>
        <begin position="225"/>
        <end position="248"/>
    </location>
</feature>
<dbReference type="OrthoDB" id="10021397at2759"/>
<dbReference type="Pfam" id="PF07690">
    <property type="entry name" value="MFS_1"/>
    <property type="match status" value="1"/>
</dbReference>
<evidence type="ECO:0000256" key="2">
    <source>
        <dbReference type="ARBA" id="ARBA00008335"/>
    </source>
</evidence>
<evidence type="ECO:0000256" key="8">
    <source>
        <dbReference type="SAM" id="Phobius"/>
    </source>
</evidence>
<feature type="transmembrane region" description="Helical" evidence="8">
    <location>
        <begin position="107"/>
        <end position="125"/>
    </location>
</feature>
<proteinExistence type="inferred from homology"/>
<feature type="transmembrane region" description="Helical" evidence="8">
    <location>
        <begin position="195"/>
        <end position="213"/>
    </location>
</feature>
<dbReference type="CDD" id="cd17502">
    <property type="entry name" value="MFS_Azr1_MDR_like"/>
    <property type="match status" value="1"/>
</dbReference>
<dbReference type="GO" id="GO:0012505">
    <property type="term" value="C:endomembrane system"/>
    <property type="evidence" value="ECO:0007669"/>
    <property type="project" value="UniProtKB-SubCell"/>
</dbReference>
<feature type="region of interest" description="Disordered" evidence="7">
    <location>
        <begin position="1"/>
        <end position="37"/>
    </location>
</feature>
<name>A0A397T6W8_9GLOM</name>
<feature type="transmembrane region" description="Helical" evidence="8">
    <location>
        <begin position="137"/>
        <end position="156"/>
    </location>
</feature>
<dbReference type="SUPFAM" id="SSF103473">
    <property type="entry name" value="MFS general substrate transporter"/>
    <property type="match status" value="1"/>
</dbReference>
<feature type="transmembrane region" description="Helical" evidence="8">
    <location>
        <begin position="292"/>
        <end position="311"/>
    </location>
</feature>
<accession>A0A397T6W8</accession>
<feature type="domain" description="Major facilitator superfamily (MFS) profile" evidence="9">
    <location>
        <begin position="72"/>
        <end position="558"/>
    </location>
</feature>
<feature type="compositionally biased region" description="Low complexity" evidence="7">
    <location>
        <begin position="8"/>
        <end position="30"/>
    </location>
</feature>
<protein>
    <submittedName>
        <fullName evidence="10">Major facilitator superfamily domain-containing protein</fullName>
    </submittedName>
</protein>
<evidence type="ECO:0000256" key="1">
    <source>
        <dbReference type="ARBA" id="ARBA00004127"/>
    </source>
</evidence>
<dbReference type="InterPro" id="IPR011701">
    <property type="entry name" value="MFS"/>
</dbReference>
<evidence type="ECO:0000256" key="7">
    <source>
        <dbReference type="SAM" id="MobiDB-lite"/>
    </source>
</evidence>
<dbReference type="Gene3D" id="1.20.1720.10">
    <property type="entry name" value="Multidrug resistance protein D"/>
    <property type="match status" value="1"/>
</dbReference>
<feature type="transmembrane region" description="Helical" evidence="8">
    <location>
        <begin position="260"/>
        <end position="280"/>
    </location>
</feature>
<dbReference type="PANTHER" id="PTHR23501:SF191">
    <property type="entry name" value="VACUOLAR BASIC AMINO ACID TRANSPORTER 4"/>
    <property type="match status" value="1"/>
</dbReference>
<keyword evidence="11" id="KW-1185">Reference proteome</keyword>
<feature type="transmembrane region" description="Helical" evidence="8">
    <location>
        <begin position="69"/>
        <end position="95"/>
    </location>
</feature>
<evidence type="ECO:0000313" key="11">
    <source>
        <dbReference type="Proteomes" id="UP000265703"/>
    </source>
</evidence>
<dbReference type="AlphaFoldDB" id="A0A397T6W8"/>
<evidence type="ECO:0000256" key="5">
    <source>
        <dbReference type="ARBA" id="ARBA00022989"/>
    </source>
</evidence>
<feature type="transmembrane region" description="Helical" evidence="8">
    <location>
        <begin position="397"/>
        <end position="418"/>
    </location>
</feature>
<evidence type="ECO:0000259" key="9">
    <source>
        <dbReference type="PROSITE" id="PS50850"/>
    </source>
</evidence>
<feature type="transmembrane region" description="Helical" evidence="8">
    <location>
        <begin position="371"/>
        <end position="390"/>
    </location>
</feature>
<feature type="transmembrane region" description="Helical" evidence="8">
    <location>
        <begin position="531"/>
        <end position="553"/>
    </location>
</feature>
<keyword evidence="6 8" id="KW-0472">Membrane</keyword>
<dbReference type="InterPro" id="IPR036259">
    <property type="entry name" value="MFS_trans_sf"/>
</dbReference>
<dbReference type="GO" id="GO:0022857">
    <property type="term" value="F:transmembrane transporter activity"/>
    <property type="evidence" value="ECO:0007669"/>
    <property type="project" value="InterPro"/>
</dbReference>
<dbReference type="PRINTS" id="PR01036">
    <property type="entry name" value="TCRTETB"/>
</dbReference>
<feature type="transmembrane region" description="Helical" evidence="8">
    <location>
        <begin position="331"/>
        <end position="351"/>
    </location>
</feature>
<evidence type="ECO:0000256" key="6">
    <source>
        <dbReference type="ARBA" id="ARBA00023136"/>
    </source>
</evidence>
<dbReference type="Gene3D" id="1.20.1250.20">
    <property type="entry name" value="MFS general substrate transporter like domains"/>
    <property type="match status" value="1"/>
</dbReference>
<keyword evidence="5 8" id="KW-1133">Transmembrane helix</keyword>
<feature type="transmembrane region" description="Helical" evidence="8">
    <location>
        <begin position="162"/>
        <end position="183"/>
    </location>
</feature>
<keyword evidence="3" id="KW-0813">Transport</keyword>
<dbReference type="PANTHER" id="PTHR23501">
    <property type="entry name" value="MAJOR FACILITATOR SUPERFAMILY"/>
    <property type="match status" value="1"/>
</dbReference>
<evidence type="ECO:0000256" key="3">
    <source>
        <dbReference type="ARBA" id="ARBA00022448"/>
    </source>
</evidence>
<dbReference type="PROSITE" id="PS50850">
    <property type="entry name" value="MFS"/>
    <property type="match status" value="1"/>
</dbReference>
<evidence type="ECO:0000313" key="10">
    <source>
        <dbReference type="EMBL" id="RIA93943.1"/>
    </source>
</evidence>
<keyword evidence="4 8" id="KW-0812">Transmembrane</keyword>
<dbReference type="FunFam" id="1.20.1720.10:FF:000013">
    <property type="entry name" value="Related to multidrug resistance proteins"/>
    <property type="match status" value="1"/>
</dbReference>
<evidence type="ECO:0000256" key="4">
    <source>
        <dbReference type="ARBA" id="ARBA00022692"/>
    </source>
</evidence>